<evidence type="ECO:0000256" key="1">
    <source>
        <dbReference type="SAM" id="MobiDB-lite"/>
    </source>
</evidence>
<reference evidence="2 3" key="1">
    <citation type="journal article" date="2013" name="Curr. Biol.">
        <title>The Genome of the Foraminiferan Reticulomyxa filosa.</title>
        <authorList>
            <person name="Glockner G."/>
            <person name="Hulsmann N."/>
            <person name="Schleicher M."/>
            <person name="Noegel A.A."/>
            <person name="Eichinger L."/>
            <person name="Gallinger C."/>
            <person name="Pawlowski J."/>
            <person name="Sierra R."/>
            <person name="Euteneuer U."/>
            <person name="Pillet L."/>
            <person name="Moustafa A."/>
            <person name="Platzer M."/>
            <person name="Groth M."/>
            <person name="Szafranski K."/>
            <person name="Schliwa M."/>
        </authorList>
    </citation>
    <scope>NUCLEOTIDE SEQUENCE [LARGE SCALE GENOMIC DNA]</scope>
</reference>
<accession>X6P252</accession>
<evidence type="ECO:0000313" key="2">
    <source>
        <dbReference type="EMBL" id="ETO32296.1"/>
    </source>
</evidence>
<proteinExistence type="predicted"/>
<gene>
    <name evidence="2" type="ORF">RFI_04819</name>
</gene>
<dbReference type="AlphaFoldDB" id="X6P252"/>
<organism evidence="2 3">
    <name type="scientific">Reticulomyxa filosa</name>
    <dbReference type="NCBI Taxonomy" id="46433"/>
    <lineage>
        <taxon>Eukaryota</taxon>
        <taxon>Sar</taxon>
        <taxon>Rhizaria</taxon>
        <taxon>Retaria</taxon>
        <taxon>Foraminifera</taxon>
        <taxon>Monothalamids</taxon>
        <taxon>Reticulomyxidae</taxon>
        <taxon>Reticulomyxa</taxon>
    </lineage>
</organism>
<comment type="caution">
    <text evidence="2">The sequence shown here is derived from an EMBL/GenBank/DDBJ whole genome shotgun (WGS) entry which is preliminary data.</text>
</comment>
<name>X6P252_RETFI</name>
<dbReference type="Proteomes" id="UP000023152">
    <property type="component" value="Unassembled WGS sequence"/>
</dbReference>
<evidence type="ECO:0000313" key="3">
    <source>
        <dbReference type="Proteomes" id="UP000023152"/>
    </source>
</evidence>
<protein>
    <submittedName>
        <fullName evidence="2">Uncharacterized protein</fullName>
    </submittedName>
</protein>
<sequence length="197" mass="22838">MCFSKKTKQKNKNNKLAIGTIMLPVVITIPNTDLLKFKENDLELYKKLLFQIDRRMSQMLKTEEELWNKEKNKKKKTNSKKSQNASKYITVKNAPDVDFAYLWKDTNDLYWLCDDLNTLDSEVLEYECYEVSSLVLQIFAVCKGGFLPFNENGDIEITEFFKPIVLTKAQETAVAESKNRKKNKSKTQKTNPTGDTL</sequence>
<feature type="compositionally biased region" description="Low complexity" evidence="1">
    <location>
        <begin position="188"/>
        <end position="197"/>
    </location>
</feature>
<feature type="region of interest" description="Disordered" evidence="1">
    <location>
        <begin position="174"/>
        <end position="197"/>
    </location>
</feature>
<dbReference type="EMBL" id="ASPP01004313">
    <property type="protein sequence ID" value="ETO32296.1"/>
    <property type="molecule type" value="Genomic_DNA"/>
</dbReference>
<keyword evidence="3" id="KW-1185">Reference proteome</keyword>